<evidence type="ECO:0000313" key="3">
    <source>
        <dbReference type="Proteomes" id="UP000637757"/>
    </source>
</evidence>
<dbReference type="SUPFAM" id="SSF89360">
    <property type="entry name" value="HesB-like domain"/>
    <property type="match status" value="1"/>
</dbReference>
<evidence type="ECO:0000256" key="1">
    <source>
        <dbReference type="ARBA" id="ARBA00006718"/>
    </source>
</evidence>
<dbReference type="Proteomes" id="UP000637757">
    <property type="component" value="Unassembled WGS sequence"/>
</dbReference>
<keyword evidence="3" id="KW-1185">Reference proteome</keyword>
<evidence type="ECO:0000313" key="2">
    <source>
        <dbReference type="EMBL" id="MBF8807736.1"/>
    </source>
</evidence>
<dbReference type="EMBL" id="JADAKE010000013">
    <property type="protein sequence ID" value="MBF8807736.1"/>
    <property type="molecule type" value="Genomic_DNA"/>
</dbReference>
<organism evidence="2 3">
    <name type="scientific">Enterococcus lacertideformus</name>
    <dbReference type="NCBI Taxonomy" id="2771493"/>
    <lineage>
        <taxon>Bacteria</taxon>
        <taxon>Bacillati</taxon>
        <taxon>Bacillota</taxon>
        <taxon>Bacilli</taxon>
        <taxon>Lactobacillales</taxon>
        <taxon>Enterococcaceae</taxon>
        <taxon>Enterococcus</taxon>
    </lineage>
</organism>
<comment type="similarity">
    <text evidence="1">Belongs to the HesB/IscA family.</text>
</comment>
<protein>
    <submittedName>
        <fullName evidence="2">Iron-sulfur cluster biosynthesis protein</fullName>
    </submittedName>
</protein>
<dbReference type="PIRSF" id="PIRSF034852">
    <property type="entry name" value="UCP034852"/>
    <property type="match status" value="1"/>
</dbReference>
<dbReference type="InterPro" id="IPR035903">
    <property type="entry name" value="HesB-like_dom_sf"/>
</dbReference>
<dbReference type="AlphaFoldDB" id="A0A931FCF7"/>
<accession>A0A931FCF7</accession>
<proteinExistence type="inferred from homology"/>
<gene>
    <name evidence="2" type="ORF">IC227_04305</name>
</gene>
<dbReference type="InterPro" id="IPR008326">
    <property type="entry name" value="PdhI-like"/>
</dbReference>
<name>A0A931FCF7_9ENTE</name>
<sequence>MELSVTANARKWFAEEVVIPENYGIRFFGKIYGKTEVHEGFSIGMSVEQPEQPIKKEIIDDMLFFIEEADEWFFKGYDLEVDYDSSLNEPTYHFNDQ</sequence>
<comment type="caution">
    <text evidence="2">The sequence shown here is derived from an EMBL/GenBank/DDBJ whole genome shotgun (WGS) entry which is preliminary data.</text>
</comment>
<reference evidence="2" key="1">
    <citation type="submission" date="2020-09" db="EMBL/GenBank/DDBJ databases">
        <title>Genomic insights into the novelty and pathogenicity of a unique biofilm-forming Enterococcus sp. bacteria (Enterococcus lacertideformus) identified in reptiles.</title>
        <authorList>
            <person name="Agius J.E."/>
            <person name="Phalen D.N."/>
            <person name="Rose K."/>
            <person name="Eden J.-S."/>
        </authorList>
    </citation>
    <scope>NUCLEOTIDE SEQUENCE</scope>
    <source>
        <strain evidence="2">PHRS 0518</strain>
    </source>
</reference>